<dbReference type="Proteomes" id="UP000266841">
    <property type="component" value="Unassembled WGS sequence"/>
</dbReference>
<feature type="region of interest" description="Disordered" evidence="2">
    <location>
        <begin position="259"/>
        <end position="430"/>
    </location>
</feature>
<protein>
    <recommendedName>
        <fullName evidence="3">Helicase-associated domain-containing protein</fullName>
    </recommendedName>
</protein>
<accession>K0QZW9</accession>
<comment type="caution">
    <text evidence="4">The sequence shown here is derived from an EMBL/GenBank/DDBJ whole genome shotgun (WGS) entry which is preliminary data.</text>
</comment>
<feature type="domain" description="Helicase-associated" evidence="3">
    <location>
        <begin position="115"/>
        <end position="173"/>
    </location>
</feature>
<keyword evidence="1" id="KW-0175">Coiled coil</keyword>
<name>K0QZW9_THAOC</name>
<proteinExistence type="predicted"/>
<organism evidence="4 5">
    <name type="scientific">Thalassiosira oceanica</name>
    <name type="common">Marine diatom</name>
    <dbReference type="NCBI Taxonomy" id="159749"/>
    <lineage>
        <taxon>Eukaryota</taxon>
        <taxon>Sar</taxon>
        <taxon>Stramenopiles</taxon>
        <taxon>Ochrophyta</taxon>
        <taxon>Bacillariophyta</taxon>
        <taxon>Coscinodiscophyceae</taxon>
        <taxon>Thalassiosirophycidae</taxon>
        <taxon>Thalassiosirales</taxon>
        <taxon>Thalassiosiraceae</taxon>
        <taxon>Thalassiosira</taxon>
    </lineage>
</organism>
<dbReference type="PANTHER" id="PTHR33418">
    <property type="entry name" value="HELICASE-ASSOCIATED"/>
    <property type="match status" value="1"/>
</dbReference>
<dbReference type="AlphaFoldDB" id="K0QZW9"/>
<dbReference type="OrthoDB" id="44064at2759"/>
<sequence length="700" mass="77281">MGSSWSLGTTGCTDVTRTSHEAAWAERGTGHRTAPLRGPQGPSSADLCVLTMPKTRARSGGTDPKPRGDVLEQNWNNRCAELAAFKEEHGHCNVPTGARQELDALGFDSEGGRRDQKWNDRCDELAAYKAKHGDCNVPKSQGSLGRWVNDQRKLQKKGKLPEERFKKLEELGFDWSPLGTTWEESFDELMEYQRAHGDCNVPRGHETLGSWVHNQRTLKKKGKLPKERVEKLKSLASCGCWALSAGQREIIPPRWGRARMAAAGKERGAIPPRAMPGRTRRWPGPMPPQPSPTRTDLPRKTHPHYGASESSSTGDMIEAGERNAASENARDDGDFASMPPLPNLPEPISESESSGRPPSATRMSDTSDQEDLIQPDETFAADAEADRDNRKPSSFRPDSVFSSGPDHGDDETVCTAEDVPEECNKDTDDLSANERGSLLARIEELEAADRAKNERIKASEAKMKALEAENCALKKSLADAEEENATLRKEVKRNNVIVKVKQEASKENAELLAEVKYERDDLIEEMMALETAVKVKQEVNGTLKRNLADVKDKLDVAIEEREGLFLGCLQLQELAQNALQENEEVRREARHKLANATTEPCMWPNCQGNRGSQRNILMGCGHVVCDKCIQDDVAFTHDDKYTSEPFMLELRGACACKIASTTLKASLGNLTGISSLLLELENCGFVQLEDGGVGRYGLIL</sequence>
<feature type="region of interest" description="Disordered" evidence="2">
    <location>
        <begin position="1"/>
        <end position="45"/>
    </location>
</feature>
<evidence type="ECO:0000313" key="5">
    <source>
        <dbReference type="Proteomes" id="UP000266841"/>
    </source>
</evidence>
<dbReference type="Gene3D" id="6.10.140.530">
    <property type="match status" value="2"/>
</dbReference>
<feature type="compositionally biased region" description="Polar residues" evidence="2">
    <location>
        <begin position="350"/>
        <end position="366"/>
    </location>
</feature>
<feature type="coiled-coil region" evidence="1">
    <location>
        <begin position="442"/>
        <end position="599"/>
    </location>
</feature>
<dbReference type="eggNOG" id="ENOG502SSMK">
    <property type="taxonomic scope" value="Eukaryota"/>
</dbReference>
<dbReference type="PANTHER" id="PTHR33418:SF1">
    <property type="entry name" value="HELICASE-ASSOCIATED DOMAIN-CONTAINING PROTEIN"/>
    <property type="match status" value="1"/>
</dbReference>
<keyword evidence="5" id="KW-1185">Reference proteome</keyword>
<dbReference type="EMBL" id="AGNL01049171">
    <property type="protein sequence ID" value="EJK44815.1"/>
    <property type="molecule type" value="Genomic_DNA"/>
</dbReference>
<dbReference type="Pfam" id="PF03457">
    <property type="entry name" value="HA"/>
    <property type="match status" value="3"/>
</dbReference>
<gene>
    <name evidence="4" type="ORF">THAOC_36615</name>
</gene>
<dbReference type="InterPro" id="IPR005114">
    <property type="entry name" value="Helicase_assoc"/>
</dbReference>
<evidence type="ECO:0000256" key="2">
    <source>
        <dbReference type="SAM" id="MobiDB-lite"/>
    </source>
</evidence>
<evidence type="ECO:0000256" key="1">
    <source>
        <dbReference type="SAM" id="Coils"/>
    </source>
</evidence>
<feature type="domain" description="Helicase-associated" evidence="3">
    <location>
        <begin position="72"/>
        <end position="106"/>
    </location>
</feature>
<evidence type="ECO:0000259" key="3">
    <source>
        <dbReference type="Pfam" id="PF03457"/>
    </source>
</evidence>
<feature type="compositionally biased region" description="Polar residues" evidence="2">
    <location>
        <begin position="1"/>
        <end position="16"/>
    </location>
</feature>
<reference evidence="4 5" key="1">
    <citation type="journal article" date="2012" name="Genome Biol.">
        <title>Genome and low-iron response of an oceanic diatom adapted to chronic iron limitation.</title>
        <authorList>
            <person name="Lommer M."/>
            <person name="Specht M."/>
            <person name="Roy A.S."/>
            <person name="Kraemer L."/>
            <person name="Andreson R."/>
            <person name="Gutowska M.A."/>
            <person name="Wolf J."/>
            <person name="Bergner S.V."/>
            <person name="Schilhabel M.B."/>
            <person name="Klostermeier U.C."/>
            <person name="Beiko R.G."/>
            <person name="Rosenstiel P."/>
            <person name="Hippler M."/>
            <person name="Laroche J."/>
        </authorList>
    </citation>
    <scope>NUCLEOTIDE SEQUENCE [LARGE SCALE GENOMIC DNA]</scope>
    <source>
        <strain evidence="4 5">CCMP1005</strain>
    </source>
</reference>
<feature type="domain" description="Helicase-associated" evidence="3">
    <location>
        <begin position="181"/>
        <end position="235"/>
    </location>
</feature>
<evidence type="ECO:0000313" key="4">
    <source>
        <dbReference type="EMBL" id="EJK44815.1"/>
    </source>
</evidence>